<organism evidence="1">
    <name type="scientific">Anguilla anguilla</name>
    <name type="common">European freshwater eel</name>
    <name type="synonym">Muraena anguilla</name>
    <dbReference type="NCBI Taxonomy" id="7936"/>
    <lineage>
        <taxon>Eukaryota</taxon>
        <taxon>Metazoa</taxon>
        <taxon>Chordata</taxon>
        <taxon>Craniata</taxon>
        <taxon>Vertebrata</taxon>
        <taxon>Euteleostomi</taxon>
        <taxon>Actinopterygii</taxon>
        <taxon>Neopterygii</taxon>
        <taxon>Teleostei</taxon>
        <taxon>Anguilliformes</taxon>
        <taxon>Anguillidae</taxon>
        <taxon>Anguilla</taxon>
    </lineage>
</organism>
<sequence length="29" mass="3480">MSKPSWYMASSQAFCRPRLIMVFCRVRPM</sequence>
<proteinExistence type="predicted"/>
<name>A0A0E9U981_ANGAN</name>
<dbReference type="EMBL" id="GBXM01046305">
    <property type="protein sequence ID" value="JAH62272.1"/>
    <property type="molecule type" value="Transcribed_RNA"/>
</dbReference>
<evidence type="ECO:0000313" key="1">
    <source>
        <dbReference type="EMBL" id="JAH62272.1"/>
    </source>
</evidence>
<reference evidence="1" key="2">
    <citation type="journal article" date="2015" name="Fish Shellfish Immunol.">
        <title>Early steps in the European eel (Anguilla anguilla)-Vibrio vulnificus interaction in the gills: Role of the RtxA13 toxin.</title>
        <authorList>
            <person name="Callol A."/>
            <person name="Pajuelo D."/>
            <person name="Ebbesson L."/>
            <person name="Teles M."/>
            <person name="MacKenzie S."/>
            <person name="Amaro C."/>
        </authorList>
    </citation>
    <scope>NUCLEOTIDE SEQUENCE</scope>
</reference>
<accession>A0A0E9U981</accession>
<dbReference type="AlphaFoldDB" id="A0A0E9U981"/>
<reference evidence="1" key="1">
    <citation type="submission" date="2014-11" db="EMBL/GenBank/DDBJ databases">
        <authorList>
            <person name="Amaro Gonzalez C."/>
        </authorList>
    </citation>
    <scope>NUCLEOTIDE SEQUENCE</scope>
</reference>
<protein>
    <submittedName>
        <fullName evidence="1">Uncharacterized protein</fullName>
    </submittedName>
</protein>